<evidence type="ECO:0000313" key="2">
    <source>
        <dbReference type="Proteomes" id="UP000029533"/>
    </source>
</evidence>
<proteinExistence type="predicted"/>
<accession>A0AAW3FI14</accession>
<dbReference type="RefSeq" id="WP_036868500.1">
    <property type="nucleotide sequence ID" value="NZ_JRNJ01000022.1"/>
</dbReference>
<comment type="caution">
    <text evidence="1">The sequence shown here is derived from an EMBL/GenBank/DDBJ whole genome shotgun (WGS) entry which is preliminary data.</text>
</comment>
<dbReference type="EMBL" id="JRNJ01000022">
    <property type="protein sequence ID" value="KGF29941.1"/>
    <property type="molecule type" value="Genomic_DNA"/>
</dbReference>
<evidence type="ECO:0000313" key="1">
    <source>
        <dbReference type="EMBL" id="KGF29941.1"/>
    </source>
</evidence>
<dbReference type="AlphaFoldDB" id="A0AAW3FI14"/>
<dbReference type="Proteomes" id="UP000029533">
    <property type="component" value="Unassembled WGS sequence"/>
</dbReference>
<name>A0AAW3FI14_9BACT</name>
<organism evidence="1 2">
    <name type="scientific">Prevotella histicola JCM 15637 = DNF00424</name>
    <dbReference type="NCBI Taxonomy" id="1236504"/>
    <lineage>
        <taxon>Bacteria</taxon>
        <taxon>Pseudomonadati</taxon>
        <taxon>Bacteroidota</taxon>
        <taxon>Bacteroidia</taxon>
        <taxon>Bacteroidales</taxon>
        <taxon>Prevotellaceae</taxon>
        <taxon>Prevotella</taxon>
    </lineage>
</organism>
<reference evidence="1 2" key="1">
    <citation type="submission" date="2014-07" db="EMBL/GenBank/DDBJ databases">
        <authorList>
            <person name="McCorrison J."/>
            <person name="Sanka R."/>
            <person name="Torralba M."/>
            <person name="Gillis M."/>
            <person name="Haft D.H."/>
            <person name="Methe B."/>
            <person name="Sutton G."/>
            <person name="Nelson K.E."/>
        </authorList>
    </citation>
    <scope>NUCLEOTIDE SEQUENCE [LARGE SCALE GENOMIC DNA]</scope>
    <source>
        <strain evidence="1 2">DNF00424</strain>
    </source>
</reference>
<protein>
    <submittedName>
        <fullName evidence="1">Uncharacterized protein</fullName>
    </submittedName>
</protein>
<gene>
    <name evidence="1" type="ORF">HMPREF2132_01840</name>
</gene>
<sequence length="227" mass="26496">MSAQKKKVNSREIAKTFMSPTVHAFTLDNLKGEEYGDVLDMLFHEKEWTERIEKRNRLYHGIDRMPEQNRPAAIRALKDADTWLGNRLLQTLVMKSVHVGTIEHKPLKEYYAELPKDKESMAKQDKISFLLNATVFLCDIIESKIKDVNTLLRELFNDDSMGFEQMDGVLIALKQMSDFFEATRDKASTAEKEIFADYAESIEKYMDGRMKTYLERIKKIRLENSKK</sequence>